<gene>
    <name evidence="3" type="primary">yceI_1</name>
    <name evidence="3" type="ORF">PAA8504_00235</name>
</gene>
<sequence length="197" mass="20952">MTRLTIAAALAGTLALALPATADPVTYDVDESHTQIVFSYNHLGFSTGYGMFSGFDGTIEYDAEDPAASSVEVAFPVRSMLTGWEARFEHFMSDDFFGASEDDMVTFTSTGIEVTGEDTALITGDLSMNDVTQEVVLDATLLQDAQHPMEGKPWIGLTATTTVLRSDFNVGGFAPAVSDEVQIDISIEAGEATQADG</sequence>
<reference evidence="3 4" key="1">
    <citation type="submission" date="2018-03" db="EMBL/GenBank/DDBJ databases">
        <authorList>
            <person name="Keele B.F."/>
        </authorList>
    </citation>
    <scope>NUCLEOTIDE SEQUENCE [LARGE SCALE GENOMIC DNA]</scope>
    <source>
        <strain evidence="3 4">CECT 8504</strain>
    </source>
</reference>
<keyword evidence="4" id="KW-1185">Reference proteome</keyword>
<organism evidence="3 4">
    <name type="scientific">Palleronia abyssalis</name>
    <dbReference type="NCBI Taxonomy" id="1501240"/>
    <lineage>
        <taxon>Bacteria</taxon>
        <taxon>Pseudomonadati</taxon>
        <taxon>Pseudomonadota</taxon>
        <taxon>Alphaproteobacteria</taxon>
        <taxon>Rhodobacterales</taxon>
        <taxon>Roseobacteraceae</taxon>
        <taxon>Palleronia</taxon>
    </lineage>
</organism>
<name>A0A2R8BQK1_9RHOB</name>
<feature type="domain" description="Lipid/polyisoprenoid-binding YceI-like" evidence="2">
    <location>
        <begin position="26"/>
        <end position="190"/>
    </location>
</feature>
<dbReference type="EMBL" id="ONZF01000001">
    <property type="protein sequence ID" value="SPJ22442.1"/>
    <property type="molecule type" value="Genomic_DNA"/>
</dbReference>
<dbReference type="SMART" id="SM00867">
    <property type="entry name" value="YceI"/>
    <property type="match status" value="1"/>
</dbReference>
<dbReference type="Pfam" id="PF04264">
    <property type="entry name" value="YceI"/>
    <property type="match status" value="1"/>
</dbReference>
<dbReference type="InterPro" id="IPR036761">
    <property type="entry name" value="TTHA0802/YceI-like_sf"/>
</dbReference>
<dbReference type="InterPro" id="IPR007372">
    <property type="entry name" value="Lipid/polyisoprenoid-bd_YceI"/>
</dbReference>
<evidence type="ECO:0000313" key="4">
    <source>
        <dbReference type="Proteomes" id="UP000244912"/>
    </source>
</evidence>
<protein>
    <submittedName>
        <fullName evidence="3">Protein YceI</fullName>
    </submittedName>
</protein>
<feature type="chain" id="PRO_5015351709" evidence="1">
    <location>
        <begin position="23"/>
        <end position="197"/>
    </location>
</feature>
<accession>A0A2R8BQK1</accession>
<feature type="signal peptide" evidence="1">
    <location>
        <begin position="1"/>
        <end position="22"/>
    </location>
</feature>
<dbReference type="PANTHER" id="PTHR34406">
    <property type="entry name" value="PROTEIN YCEI"/>
    <property type="match status" value="1"/>
</dbReference>
<dbReference type="Gene3D" id="2.40.128.110">
    <property type="entry name" value="Lipid/polyisoprenoid-binding, YceI-like"/>
    <property type="match status" value="1"/>
</dbReference>
<evidence type="ECO:0000256" key="1">
    <source>
        <dbReference type="SAM" id="SignalP"/>
    </source>
</evidence>
<evidence type="ECO:0000259" key="2">
    <source>
        <dbReference type="SMART" id="SM00867"/>
    </source>
</evidence>
<dbReference type="PANTHER" id="PTHR34406:SF1">
    <property type="entry name" value="PROTEIN YCEI"/>
    <property type="match status" value="1"/>
</dbReference>
<dbReference type="Proteomes" id="UP000244912">
    <property type="component" value="Unassembled WGS sequence"/>
</dbReference>
<dbReference type="RefSeq" id="WP_108892336.1">
    <property type="nucleotide sequence ID" value="NZ_ONZF01000001.1"/>
</dbReference>
<dbReference type="AlphaFoldDB" id="A0A2R8BQK1"/>
<dbReference type="OrthoDB" id="9811006at2"/>
<keyword evidence="1" id="KW-0732">Signal</keyword>
<evidence type="ECO:0000313" key="3">
    <source>
        <dbReference type="EMBL" id="SPJ22442.1"/>
    </source>
</evidence>
<dbReference type="SUPFAM" id="SSF101874">
    <property type="entry name" value="YceI-like"/>
    <property type="match status" value="1"/>
</dbReference>
<proteinExistence type="predicted"/>